<feature type="region of interest" description="Disordered" evidence="1">
    <location>
        <begin position="760"/>
        <end position="779"/>
    </location>
</feature>
<proteinExistence type="predicted"/>
<feature type="compositionally biased region" description="Polar residues" evidence="1">
    <location>
        <begin position="450"/>
        <end position="486"/>
    </location>
</feature>
<feature type="compositionally biased region" description="Basic and acidic residues" evidence="1">
    <location>
        <begin position="373"/>
        <end position="385"/>
    </location>
</feature>
<feature type="compositionally biased region" description="Basic and acidic residues" evidence="1">
    <location>
        <begin position="760"/>
        <end position="772"/>
    </location>
</feature>
<feature type="compositionally biased region" description="Basic and acidic residues" evidence="1">
    <location>
        <begin position="21"/>
        <end position="35"/>
    </location>
</feature>
<name>A0ABS3AQY6_9BACT</name>
<reference evidence="2 3" key="1">
    <citation type="submission" date="2021-02" db="EMBL/GenBank/DDBJ databases">
        <title>Activity-based single-cell genomes from oceanic crustal fluid captures similar information to metagenomic and metatranscriptomic surveys with orders of magnitude less sampling.</title>
        <authorList>
            <person name="D'Angelo T.S."/>
            <person name="Orcutt B.N."/>
        </authorList>
    </citation>
    <scope>NUCLEOTIDE SEQUENCE [LARGE SCALE GENOMIC DNA]</scope>
    <source>
        <strain evidence="2">AH-315-G07</strain>
    </source>
</reference>
<feature type="region of interest" description="Disordered" evidence="1">
    <location>
        <begin position="1"/>
        <end position="35"/>
    </location>
</feature>
<feature type="compositionally biased region" description="Basic and acidic residues" evidence="1">
    <location>
        <begin position="439"/>
        <end position="448"/>
    </location>
</feature>
<comment type="caution">
    <text evidence="2">The sequence shown here is derived from an EMBL/GenBank/DDBJ whole genome shotgun (WGS) entry which is preliminary data.</text>
</comment>
<evidence type="ECO:0000313" key="2">
    <source>
        <dbReference type="EMBL" id="MBN4066492.1"/>
    </source>
</evidence>
<evidence type="ECO:0000313" key="3">
    <source>
        <dbReference type="Proteomes" id="UP000722121"/>
    </source>
</evidence>
<dbReference type="Proteomes" id="UP000722121">
    <property type="component" value="Unassembled WGS sequence"/>
</dbReference>
<protein>
    <submittedName>
        <fullName evidence="2">Uncharacterized protein</fullName>
    </submittedName>
</protein>
<feature type="region of interest" description="Disordered" evidence="1">
    <location>
        <begin position="421"/>
        <end position="500"/>
    </location>
</feature>
<sequence>MGDSLNQVPSAGGDGQQPADIKQDKKSEWIGRDVRQLKDEDLPELSKTTEQVTYDTLPASIKMTIQDYAKASKEEKATFASKFSVESSGLDTDKLMRLHKVVDAALRSSRKKWGGMGRLLEYFSWTDAARTKILHAALEQAVDKRNSFSTRGSHLLRSTKVRNEVANLVTKKNSAKAEAGEKQKKGASITYDDLSNDLKNVIRDYSKASPEEKKAFFDNLTNNDLQAIDGIDTGPSLTSDERKDLQTVLTAVSESLGTGRSIYARVGRVKEFAADLATSNLKLEQSSKLQSTEEGERLEGRGSEPFPLPTVATVAPTFEQKTAQRQDDEARRTAAPQPQSASVAESNTKEPAPPSGNASGTLSGLSGQETQEAAERTTDEAKHEQVANPGLAAEVASSVSADKSSSGNMLTERQAGEALQSMKDDLPFPVTDVADDAAEQEKPPERPVQRSGTNLENASDMPTPTTFVETPSSSVDSVSGEQTKLSASADEAASFVPPGSSSLVDDKTRLVLQERFAREVEEAAKKILEEEVKESGKLFSEAATALSDEHAKVTDAELLAGDGQLGEEAVEELQKEVAKVSPGLVVAQQIEAKEKELENAGKSREAAGKKVELFQQSLVAQAKKFDMNQAMYTLLQSHKKKWDAKSVRKVLEDTKFPIKLSSDEITKFVELVENAPGVWEQYFVQPILTMKLGEILPNLMEELKKTEKDSTPKTAEEFLAQAEASCISNAYTILRDTALQLLVQQPKKKWLGMRDNPDYLGEKLEDRPDAEHQQSQASSSRVIPLTDLIAASLKKSRNIFGPLLESFNETIKSTKALTERLKGGELSKESLAFVKLVNEAAGDFTSALQKESEVQASLDALHTEQKAAAAKGNDEQT</sequence>
<keyword evidence="3" id="KW-1185">Reference proteome</keyword>
<feature type="compositionally biased region" description="Polar residues" evidence="1">
    <location>
        <begin position="356"/>
        <end position="371"/>
    </location>
</feature>
<feature type="compositionally biased region" description="Basic and acidic residues" evidence="1">
    <location>
        <begin position="322"/>
        <end position="332"/>
    </location>
</feature>
<dbReference type="EMBL" id="JAFITR010000002">
    <property type="protein sequence ID" value="MBN4066492.1"/>
    <property type="molecule type" value="Genomic_DNA"/>
</dbReference>
<gene>
    <name evidence="2" type="ORF">JYU14_00200</name>
</gene>
<feature type="compositionally biased region" description="Polar residues" evidence="1">
    <location>
        <begin position="336"/>
        <end position="346"/>
    </location>
</feature>
<organism evidence="2 3">
    <name type="scientific">Simkania negevensis</name>
    <dbReference type="NCBI Taxonomy" id="83561"/>
    <lineage>
        <taxon>Bacteria</taxon>
        <taxon>Pseudomonadati</taxon>
        <taxon>Chlamydiota</taxon>
        <taxon>Chlamydiia</taxon>
        <taxon>Parachlamydiales</taxon>
        <taxon>Simkaniaceae</taxon>
        <taxon>Simkania</taxon>
    </lineage>
</organism>
<feature type="region of interest" description="Disordered" evidence="1">
    <location>
        <begin position="284"/>
        <end position="386"/>
    </location>
</feature>
<accession>A0ABS3AQY6</accession>
<evidence type="ECO:0000256" key="1">
    <source>
        <dbReference type="SAM" id="MobiDB-lite"/>
    </source>
</evidence>